<feature type="region of interest" description="Disordered" evidence="1">
    <location>
        <begin position="1"/>
        <end position="146"/>
    </location>
</feature>
<feature type="compositionally biased region" description="Low complexity" evidence="1">
    <location>
        <begin position="371"/>
        <end position="396"/>
    </location>
</feature>
<feature type="region of interest" description="Disordered" evidence="1">
    <location>
        <begin position="162"/>
        <end position="435"/>
    </location>
</feature>
<evidence type="ECO:0000256" key="1">
    <source>
        <dbReference type="SAM" id="MobiDB-lite"/>
    </source>
</evidence>
<dbReference type="Gene3D" id="1.10.238.10">
    <property type="entry name" value="EF-hand"/>
    <property type="match status" value="1"/>
</dbReference>
<feature type="compositionally biased region" description="Low complexity" evidence="1">
    <location>
        <begin position="166"/>
        <end position="191"/>
    </location>
</feature>
<feature type="compositionally biased region" description="Polar residues" evidence="1">
    <location>
        <begin position="408"/>
        <end position="423"/>
    </location>
</feature>
<feature type="region of interest" description="Disordered" evidence="1">
    <location>
        <begin position="459"/>
        <end position="487"/>
    </location>
</feature>
<protein>
    <submittedName>
        <fullName evidence="3">Synaptic vesicle protein EHS-1 and related EH domain proteins</fullName>
    </submittedName>
</protein>
<dbReference type="CDD" id="cd00052">
    <property type="entry name" value="EH"/>
    <property type="match status" value="1"/>
</dbReference>
<feature type="compositionally biased region" description="Polar residues" evidence="1">
    <location>
        <begin position="99"/>
        <end position="112"/>
    </location>
</feature>
<evidence type="ECO:0000259" key="2">
    <source>
        <dbReference type="PROSITE" id="PS50222"/>
    </source>
</evidence>
<organism evidence="3">
    <name type="scientific">Phaffia rhodozyma</name>
    <name type="common">Yeast</name>
    <name type="synonym">Xanthophyllomyces dendrorhous</name>
    <dbReference type="NCBI Taxonomy" id="264483"/>
    <lineage>
        <taxon>Eukaryota</taxon>
        <taxon>Fungi</taxon>
        <taxon>Dikarya</taxon>
        <taxon>Basidiomycota</taxon>
        <taxon>Agaricomycotina</taxon>
        <taxon>Tremellomycetes</taxon>
        <taxon>Cystofilobasidiales</taxon>
        <taxon>Mrakiaceae</taxon>
        <taxon>Phaffia</taxon>
    </lineage>
</organism>
<dbReference type="EMBL" id="LN483157">
    <property type="protein sequence ID" value="CED84168.1"/>
    <property type="molecule type" value="Genomic_DNA"/>
</dbReference>
<dbReference type="AlphaFoldDB" id="A0A0F7SVZ7"/>
<dbReference type="Pfam" id="PF12763">
    <property type="entry name" value="EH"/>
    <property type="match status" value="1"/>
</dbReference>
<feature type="compositionally biased region" description="Low complexity" evidence="1">
    <location>
        <begin position="308"/>
        <end position="321"/>
    </location>
</feature>
<dbReference type="InterPro" id="IPR011992">
    <property type="entry name" value="EF-hand-dom_pair"/>
</dbReference>
<feature type="compositionally biased region" description="Low complexity" evidence="1">
    <location>
        <begin position="13"/>
        <end position="38"/>
    </location>
</feature>
<feature type="compositionally biased region" description="Polar residues" evidence="1">
    <location>
        <begin position="212"/>
        <end position="222"/>
    </location>
</feature>
<feature type="compositionally biased region" description="Polar residues" evidence="1">
    <location>
        <begin position="39"/>
        <end position="49"/>
    </location>
</feature>
<sequence length="564" mass="60773">MGSIKNRIAAFESNQPAAQATPSSSLPSSPAPTSSQPNISLQALTQGSVQAAARHRASSTGSFASSNATALQPGADIFGKSNDRPTDSLNGREKPSPIKRTTSATSSNPQDNASDRSRSPVKMTLNGQQVGARLSTKSSPRLGPSEVLSLYSADQLSPLAQRFNLPASPSGSSIPLPSKSSPETSKSSVPLPVSGISRPKPPALAPKPVNLKSATSTITRPSVQVERVTSESFISRAVQPPLVARPVVKDSPPSLPDRKPSLPPRSSTTDSFKEPPTAELQSIKLRDEQPTFRPVPSSYRKPPPPIQSPVSSPSSVRSVISNLSQPPPLPARKPTLPTALPLKPSESVSTSSTSTSSSVSRRAPPPPPLPLSSSPKQDSSQSGALPSILSSPCSSPDKTQRGPRATYYKSSTPFSTTDMSVPSSKEERGREEVSKERYNKLFTKLIALQKVGKMRAQLERRNSEQQGWRRPEVVNTDQKTEDEKLAEREREGRLVGAVVKGIWEKSRLEKETLQRIWESTDLNKQGSLNRQEFIIGMSLIDSELGRRRSSQMTGGMIRRDRRAL</sequence>
<proteinExistence type="predicted"/>
<dbReference type="SUPFAM" id="SSF47473">
    <property type="entry name" value="EF-hand"/>
    <property type="match status" value="1"/>
</dbReference>
<feature type="domain" description="EF-hand" evidence="2">
    <location>
        <begin position="508"/>
        <end position="543"/>
    </location>
</feature>
<feature type="compositionally biased region" description="Polar residues" evidence="1">
    <location>
        <begin position="125"/>
        <end position="139"/>
    </location>
</feature>
<feature type="compositionally biased region" description="Basic and acidic residues" evidence="1">
    <location>
        <begin position="81"/>
        <end position="96"/>
    </location>
</feature>
<dbReference type="GO" id="GO:0005509">
    <property type="term" value="F:calcium ion binding"/>
    <property type="evidence" value="ECO:0007669"/>
    <property type="project" value="InterPro"/>
</dbReference>
<reference evidence="3" key="1">
    <citation type="submission" date="2014-08" db="EMBL/GenBank/DDBJ databases">
        <authorList>
            <person name="Sharma Rahul"/>
            <person name="Thines Marco"/>
        </authorList>
    </citation>
    <scope>NUCLEOTIDE SEQUENCE</scope>
</reference>
<dbReference type="SMART" id="SM00027">
    <property type="entry name" value="EH"/>
    <property type="match status" value="1"/>
</dbReference>
<name>A0A0F7SVZ7_PHARH</name>
<dbReference type="InterPro" id="IPR000261">
    <property type="entry name" value="EH_dom"/>
</dbReference>
<dbReference type="PROSITE" id="PS50222">
    <property type="entry name" value="EF_HAND_2"/>
    <property type="match status" value="1"/>
</dbReference>
<feature type="compositionally biased region" description="Basic and acidic residues" evidence="1">
    <location>
        <begin position="424"/>
        <end position="435"/>
    </location>
</feature>
<accession>A0A0F7SVZ7</accession>
<evidence type="ECO:0000313" key="3">
    <source>
        <dbReference type="EMBL" id="CED84168.1"/>
    </source>
</evidence>
<feature type="compositionally biased region" description="Polar residues" evidence="1">
    <location>
        <begin position="58"/>
        <end position="70"/>
    </location>
</feature>
<feature type="compositionally biased region" description="Low complexity" evidence="1">
    <location>
        <begin position="332"/>
        <end position="362"/>
    </location>
</feature>
<dbReference type="InterPro" id="IPR002048">
    <property type="entry name" value="EF_hand_dom"/>
</dbReference>